<feature type="region of interest" description="Disordered" evidence="2">
    <location>
        <begin position="547"/>
        <end position="683"/>
    </location>
</feature>
<name>A0A2U1PF72_ARTAN</name>
<feature type="domain" description="PGG" evidence="4">
    <location>
        <begin position="389"/>
        <end position="501"/>
    </location>
</feature>
<feature type="transmembrane region" description="Helical" evidence="3">
    <location>
        <begin position="477"/>
        <end position="503"/>
    </location>
</feature>
<dbReference type="AlphaFoldDB" id="A0A2U1PF72"/>
<keyword evidence="6" id="KW-1185">Reference proteome</keyword>
<comment type="caution">
    <text evidence="5">The sequence shown here is derived from an EMBL/GenBank/DDBJ whole genome shotgun (WGS) entry which is preliminary data.</text>
</comment>
<dbReference type="PANTHER" id="PTHR24177">
    <property type="entry name" value="CASKIN"/>
    <property type="match status" value="1"/>
</dbReference>
<evidence type="ECO:0000256" key="2">
    <source>
        <dbReference type="SAM" id="MobiDB-lite"/>
    </source>
</evidence>
<feature type="transmembrane region" description="Helical" evidence="3">
    <location>
        <begin position="170"/>
        <end position="198"/>
    </location>
</feature>
<feature type="compositionally biased region" description="Polar residues" evidence="2">
    <location>
        <begin position="672"/>
        <end position="682"/>
    </location>
</feature>
<evidence type="ECO:0000313" key="5">
    <source>
        <dbReference type="EMBL" id="PWA84431.1"/>
    </source>
</evidence>
<evidence type="ECO:0000256" key="1">
    <source>
        <dbReference type="SAM" id="Coils"/>
    </source>
</evidence>
<dbReference type="InterPro" id="IPR026961">
    <property type="entry name" value="PGG_dom"/>
</dbReference>
<evidence type="ECO:0000259" key="4">
    <source>
        <dbReference type="Pfam" id="PF13962"/>
    </source>
</evidence>
<reference evidence="5 6" key="1">
    <citation type="journal article" date="2018" name="Mol. Plant">
        <title>The genome of Artemisia annua provides insight into the evolution of Asteraceae family and artemisinin biosynthesis.</title>
        <authorList>
            <person name="Shen Q."/>
            <person name="Zhang L."/>
            <person name="Liao Z."/>
            <person name="Wang S."/>
            <person name="Yan T."/>
            <person name="Shi P."/>
            <person name="Liu M."/>
            <person name="Fu X."/>
            <person name="Pan Q."/>
            <person name="Wang Y."/>
            <person name="Lv Z."/>
            <person name="Lu X."/>
            <person name="Zhang F."/>
            <person name="Jiang W."/>
            <person name="Ma Y."/>
            <person name="Chen M."/>
            <person name="Hao X."/>
            <person name="Li L."/>
            <person name="Tang Y."/>
            <person name="Lv G."/>
            <person name="Zhou Y."/>
            <person name="Sun X."/>
            <person name="Brodelius P.E."/>
            <person name="Rose J.K.C."/>
            <person name="Tang K."/>
        </authorList>
    </citation>
    <scope>NUCLEOTIDE SEQUENCE [LARGE SCALE GENOMIC DNA]</scope>
    <source>
        <strain evidence="6">cv. Huhao1</strain>
        <tissue evidence="5">Leaf</tissue>
    </source>
</reference>
<sequence length="804" mass="91065">MAGSSNPLNNISEKIQDLEFLYASNANVSNFVSVKLSSDRNYHLWKTQMLCLMSTHNMRGIVDDAYVSPRASRKEIMYQYDSLLKGWIFGSVSENVLGTVIDLDSAKDVWNKLKSFYDASMSRKQAWKHLWEGICIMAQFLSLIVLRGLLEGEWEPASLTNMIVCDVILMVPFALLVDLFLFLLGLILLPSGVLLYLLTWISRSLVEPITHIQKKKEEMDEAEKVLELVCNEIDKLEFTGTHHPYYTRPILEAARQNAHKVVDEILCRSPKAIQSTDKSGYDIIQLAIIHRSERIYNLIYDIGERKNLYRTIVDSSKNNILHLAGRLAPSHVLNHTTGAALQLQQELQWREEVKEVVFPTYITQENIFKETPDMVFTREHKNLVKEGEQWMKTTAESCSITAALITTIVFAAAITVPGGSNQETGIPVFTKDIVFIIFCVSDAISLFASTTALLVFLSILTARFSEKDFLVSLPRRLLIGICSLLLSAISMMVAFSSTLFLVFCHQKLWMLAPICGLSLIPISFFVASKFLLIVDLFQSTYRPKFGPRRRVQDNEEGDTTTSETTSIQVEKQSQSSDSSKAVPQHEVNETTESQAPMTHNEEGDSTTSETTSIQVEKQFQSSDSSEAVPQHEVNETTESQAPTTRILNREIKCPFQSSDSSEAVPQHEMNETTKSQAPTTRTLNRERKHPVWHTDYVMEGNIGDRRIDRVLHEVFSREKKEYMSHVKNYNEIIDEILVRVEERHGIMLELKKVVSENVLEEALADLKAAEEADFAEIGRLMQMAHGASARAGEKSKIMKKLKKF</sequence>
<feature type="compositionally biased region" description="Polar residues" evidence="2">
    <location>
        <begin position="613"/>
        <end position="627"/>
    </location>
</feature>
<feature type="transmembrane region" description="Helical" evidence="3">
    <location>
        <begin position="509"/>
        <end position="534"/>
    </location>
</feature>
<dbReference type="PANTHER" id="PTHR24177:SF475">
    <property type="entry name" value="ANKYRIN REPEAT-CONTAINING DOMAIN, PGG DOMAIN PROTEIN-RELATED"/>
    <property type="match status" value="1"/>
</dbReference>
<evidence type="ECO:0000313" key="6">
    <source>
        <dbReference type="Proteomes" id="UP000245207"/>
    </source>
</evidence>
<feature type="compositionally biased region" description="Polar residues" evidence="2">
    <location>
        <begin position="567"/>
        <end position="581"/>
    </location>
</feature>
<feature type="coiled-coil region" evidence="1">
    <location>
        <begin position="212"/>
        <end position="239"/>
    </location>
</feature>
<keyword evidence="3" id="KW-0472">Membrane</keyword>
<dbReference type="Pfam" id="PF13962">
    <property type="entry name" value="PGG"/>
    <property type="match status" value="1"/>
</dbReference>
<dbReference type="Proteomes" id="UP000245207">
    <property type="component" value="Unassembled WGS sequence"/>
</dbReference>
<feature type="compositionally biased region" description="Polar residues" evidence="2">
    <location>
        <begin position="636"/>
        <end position="646"/>
    </location>
</feature>
<protein>
    <submittedName>
        <fullName evidence="5">Ankyrin repeat-containing domain, PGG domain protein</fullName>
    </submittedName>
</protein>
<keyword evidence="3" id="KW-1133">Transmembrane helix</keyword>
<accession>A0A2U1PF72</accession>
<keyword evidence="1" id="KW-0175">Coiled coil</keyword>
<gene>
    <name evidence="5" type="ORF">CTI12_AA157120</name>
</gene>
<dbReference type="EMBL" id="PKPP01001229">
    <property type="protein sequence ID" value="PWA84431.1"/>
    <property type="molecule type" value="Genomic_DNA"/>
</dbReference>
<keyword evidence="3" id="KW-0812">Transmembrane</keyword>
<evidence type="ECO:0000256" key="3">
    <source>
        <dbReference type="SAM" id="Phobius"/>
    </source>
</evidence>
<dbReference type="STRING" id="35608.A0A2U1PF72"/>
<dbReference type="GO" id="GO:0016020">
    <property type="term" value="C:membrane"/>
    <property type="evidence" value="ECO:0007669"/>
    <property type="project" value="TreeGrafter"/>
</dbReference>
<dbReference type="OrthoDB" id="769595at2759"/>
<feature type="transmembrane region" description="Helical" evidence="3">
    <location>
        <begin position="398"/>
        <end position="418"/>
    </location>
</feature>
<organism evidence="5 6">
    <name type="scientific">Artemisia annua</name>
    <name type="common">Sweet wormwood</name>
    <dbReference type="NCBI Taxonomy" id="35608"/>
    <lineage>
        <taxon>Eukaryota</taxon>
        <taxon>Viridiplantae</taxon>
        <taxon>Streptophyta</taxon>
        <taxon>Embryophyta</taxon>
        <taxon>Tracheophyta</taxon>
        <taxon>Spermatophyta</taxon>
        <taxon>Magnoliopsida</taxon>
        <taxon>eudicotyledons</taxon>
        <taxon>Gunneridae</taxon>
        <taxon>Pentapetalae</taxon>
        <taxon>asterids</taxon>
        <taxon>campanulids</taxon>
        <taxon>Asterales</taxon>
        <taxon>Asteraceae</taxon>
        <taxon>Asteroideae</taxon>
        <taxon>Anthemideae</taxon>
        <taxon>Artemisiinae</taxon>
        <taxon>Artemisia</taxon>
    </lineage>
</organism>
<feature type="transmembrane region" description="Helical" evidence="3">
    <location>
        <begin position="433"/>
        <end position="457"/>
    </location>
</feature>
<proteinExistence type="predicted"/>